<comment type="caution">
    <text evidence="1">The sequence shown here is derived from an EMBL/GenBank/DDBJ whole genome shotgun (WGS) entry which is preliminary data.</text>
</comment>
<dbReference type="EMBL" id="LXQA010263086">
    <property type="protein sequence ID" value="MCI39053.1"/>
    <property type="molecule type" value="Genomic_DNA"/>
</dbReference>
<organism evidence="1 2">
    <name type="scientific">Trifolium medium</name>
    <dbReference type="NCBI Taxonomy" id="97028"/>
    <lineage>
        <taxon>Eukaryota</taxon>
        <taxon>Viridiplantae</taxon>
        <taxon>Streptophyta</taxon>
        <taxon>Embryophyta</taxon>
        <taxon>Tracheophyta</taxon>
        <taxon>Spermatophyta</taxon>
        <taxon>Magnoliopsida</taxon>
        <taxon>eudicotyledons</taxon>
        <taxon>Gunneridae</taxon>
        <taxon>Pentapetalae</taxon>
        <taxon>rosids</taxon>
        <taxon>fabids</taxon>
        <taxon>Fabales</taxon>
        <taxon>Fabaceae</taxon>
        <taxon>Papilionoideae</taxon>
        <taxon>50 kb inversion clade</taxon>
        <taxon>NPAAA clade</taxon>
        <taxon>Hologalegina</taxon>
        <taxon>IRL clade</taxon>
        <taxon>Trifolieae</taxon>
        <taxon>Trifolium</taxon>
    </lineage>
</organism>
<sequence length="34" mass="4006">LLEAVVAGQLRVFAQCWWFRLVFCCVWFSCVLLV</sequence>
<name>A0A392RR07_9FABA</name>
<accession>A0A392RR07</accession>
<keyword evidence="2" id="KW-1185">Reference proteome</keyword>
<protein>
    <submittedName>
        <fullName evidence="1">Uncharacterized protein</fullName>
    </submittedName>
</protein>
<dbReference type="AlphaFoldDB" id="A0A392RR07"/>
<feature type="non-terminal residue" evidence="1">
    <location>
        <position position="1"/>
    </location>
</feature>
<reference evidence="1 2" key="1">
    <citation type="journal article" date="2018" name="Front. Plant Sci.">
        <title>Red Clover (Trifolium pratense) and Zigzag Clover (T. medium) - A Picture of Genomic Similarities and Differences.</title>
        <authorList>
            <person name="Dluhosova J."/>
            <person name="Istvanek J."/>
            <person name="Nedelnik J."/>
            <person name="Repkova J."/>
        </authorList>
    </citation>
    <scope>NUCLEOTIDE SEQUENCE [LARGE SCALE GENOMIC DNA]</scope>
    <source>
        <strain evidence="2">cv. 10/8</strain>
        <tissue evidence="1">Leaf</tissue>
    </source>
</reference>
<evidence type="ECO:0000313" key="1">
    <source>
        <dbReference type="EMBL" id="MCI39053.1"/>
    </source>
</evidence>
<evidence type="ECO:0000313" key="2">
    <source>
        <dbReference type="Proteomes" id="UP000265520"/>
    </source>
</evidence>
<proteinExistence type="predicted"/>
<dbReference type="Proteomes" id="UP000265520">
    <property type="component" value="Unassembled WGS sequence"/>
</dbReference>